<dbReference type="GO" id="GO:0004867">
    <property type="term" value="F:serine-type endopeptidase inhibitor activity"/>
    <property type="evidence" value="ECO:0007669"/>
    <property type="project" value="UniProtKB-KW"/>
</dbReference>
<dbReference type="InterPro" id="IPR002223">
    <property type="entry name" value="Kunitz_BPTI"/>
</dbReference>
<dbReference type="SUPFAM" id="SSF57362">
    <property type="entry name" value="BPTI-like"/>
    <property type="match status" value="1"/>
</dbReference>
<dbReference type="SMART" id="SM00131">
    <property type="entry name" value="KU"/>
    <property type="match status" value="1"/>
</dbReference>
<sequence length="395" mass="44686">MRVTRDTVIPQMYHIVVAFASDTIMLAYTKIGHYRSYSELNNISTLYFCDSKTKEMDSLLITLSVIMLTNGAAFHIPGEKSSQQVKLVPNSFQIMIQNSVPTSIPPAQKKPSLKVKSSSLDSGVIPYQSDGGYKQWWPTQQKDEVLSCHKSCPYGYEADVEGNELCKCKDPCKGVECFGGMKCEPKRECLFDQCHYTAVCKADDICLLPKPKFTFMCEKLSKRYYFDSKRGLCRKFWGCEEVTGNSFNSKKECKKSCYSRDEKLRDRKERVQQKTSDSSSLPESSELESQEMSNVIPQYLHIPSVNRMSEDFEETNNQIDTNIQQPYSMLNQQVPGLNQNTGCPDENPYELCPFDPCAGCNNPNIQCFISFCGKCQAIYIDLSSGEASNRFAAVC</sequence>
<dbReference type="Proteomes" id="UP000593567">
    <property type="component" value="Unassembled WGS sequence"/>
</dbReference>
<accession>A0A7J7KK75</accession>
<evidence type="ECO:0000313" key="6">
    <source>
        <dbReference type="Proteomes" id="UP000593567"/>
    </source>
</evidence>
<feature type="region of interest" description="Disordered" evidence="3">
    <location>
        <begin position="268"/>
        <end position="289"/>
    </location>
</feature>
<dbReference type="Gene3D" id="2.10.22.10">
    <property type="entry name" value="Antistasin, domain 1"/>
    <property type="match status" value="1"/>
</dbReference>
<organism evidence="5 6">
    <name type="scientific">Bugula neritina</name>
    <name type="common">Brown bryozoan</name>
    <name type="synonym">Sertularia neritina</name>
    <dbReference type="NCBI Taxonomy" id="10212"/>
    <lineage>
        <taxon>Eukaryota</taxon>
        <taxon>Metazoa</taxon>
        <taxon>Spiralia</taxon>
        <taxon>Lophotrochozoa</taxon>
        <taxon>Bryozoa</taxon>
        <taxon>Gymnolaemata</taxon>
        <taxon>Cheilostomatida</taxon>
        <taxon>Flustrina</taxon>
        <taxon>Buguloidea</taxon>
        <taxon>Bugulidae</taxon>
        <taxon>Bugula</taxon>
    </lineage>
</organism>
<dbReference type="Pfam" id="PF02822">
    <property type="entry name" value="Antistasin"/>
    <property type="match status" value="1"/>
</dbReference>
<proteinExistence type="predicted"/>
<dbReference type="Gene3D" id="4.10.410.10">
    <property type="entry name" value="Pancreatic trypsin inhibitor Kunitz domain"/>
    <property type="match status" value="1"/>
</dbReference>
<reference evidence="5" key="1">
    <citation type="submission" date="2020-06" db="EMBL/GenBank/DDBJ databases">
        <title>Draft genome of Bugula neritina, a colonial animal packing powerful symbionts and potential medicines.</title>
        <authorList>
            <person name="Rayko M."/>
        </authorList>
    </citation>
    <scope>NUCLEOTIDE SEQUENCE [LARGE SCALE GENOMIC DNA]</scope>
    <source>
        <strain evidence="5">Kwan_BN1</strain>
    </source>
</reference>
<dbReference type="PROSITE" id="PS50279">
    <property type="entry name" value="BPTI_KUNITZ_2"/>
    <property type="match status" value="1"/>
</dbReference>
<dbReference type="InterPro" id="IPR036880">
    <property type="entry name" value="Kunitz_BPTI_sf"/>
</dbReference>
<comment type="caution">
    <text evidence="5">The sequence shown here is derived from an EMBL/GenBank/DDBJ whole genome shotgun (WGS) entry which is preliminary data.</text>
</comment>
<dbReference type="OrthoDB" id="6088743at2759"/>
<keyword evidence="2" id="KW-0722">Serine protease inhibitor</keyword>
<evidence type="ECO:0000256" key="3">
    <source>
        <dbReference type="SAM" id="MobiDB-lite"/>
    </source>
</evidence>
<evidence type="ECO:0000256" key="2">
    <source>
        <dbReference type="ARBA" id="ARBA00022900"/>
    </source>
</evidence>
<keyword evidence="1" id="KW-0646">Protease inhibitor</keyword>
<gene>
    <name evidence="5" type="ORF">EB796_003014</name>
</gene>
<evidence type="ECO:0000313" key="5">
    <source>
        <dbReference type="EMBL" id="KAF6038685.1"/>
    </source>
</evidence>
<dbReference type="AlphaFoldDB" id="A0A7J7KK75"/>
<dbReference type="EMBL" id="VXIV02000377">
    <property type="protein sequence ID" value="KAF6038685.1"/>
    <property type="molecule type" value="Genomic_DNA"/>
</dbReference>
<dbReference type="Pfam" id="PF00014">
    <property type="entry name" value="Kunitz_BPTI"/>
    <property type="match status" value="1"/>
</dbReference>
<keyword evidence="6" id="KW-1185">Reference proteome</keyword>
<protein>
    <recommendedName>
        <fullName evidence="4">BPTI/Kunitz inhibitor domain-containing protein</fullName>
    </recommendedName>
</protein>
<name>A0A7J7KK75_BUGNE</name>
<dbReference type="InterPro" id="IPR004094">
    <property type="entry name" value="Antistasin-like"/>
</dbReference>
<evidence type="ECO:0000259" key="4">
    <source>
        <dbReference type="PROSITE" id="PS50279"/>
    </source>
</evidence>
<feature type="domain" description="BPTI/Kunitz inhibitor" evidence="4">
    <location>
        <begin position="206"/>
        <end position="257"/>
    </location>
</feature>
<evidence type="ECO:0000256" key="1">
    <source>
        <dbReference type="ARBA" id="ARBA00022690"/>
    </source>
</evidence>